<dbReference type="InterPro" id="IPR037523">
    <property type="entry name" value="VOC_core"/>
</dbReference>
<protein>
    <submittedName>
        <fullName evidence="2">Glyoxalase/Bleomycin resistance protein/Dioxygenase superfamily protein</fullName>
    </submittedName>
</protein>
<sequence>MKTVGNLEGDVTAQLDHTIVHSSDRFASARFLTGLLGEPEPGAFGPFATVRVGNGVTIDYADSIVDRDRIVMQHLAFLVSEDEFDDIRARIAERGLPYWGGPHHQEPQQINHRHHGRGVYVDDPDGHAIEFLTHPYVEEE</sequence>
<dbReference type="EMBL" id="FTNI01000009">
    <property type="protein sequence ID" value="SIR43332.1"/>
    <property type="molecule type" value="Genomic_DNA"/>
</dbReference>
<dbReference type="STRING" id="58117.SAMN05421833_10913"/>
<gene>
    <name evidence="2" type="ORF">SAMN05421833_10913</name>
</gene>
<dbReference type="GO" id="GO:0051213">
    <property type="term" value="F:dioxygenase activity"/>
    <property type="evidence" value="ECO:0007669"/>
    <property type="project" value="UniProtKB-KW"/>
</dbReference>
<keyword evidence="2" id="KW-0560">Oxidoreductase</keyword>
<reference evidence="3" key="1">
    <citation type="submission" date="2017-01" db="EMBL/GenBank/DDBJ databases">
        <authorList>
            <person name="Varghese N."/>
            <person name="Submissions S."/>
        </authorList>
    </citation>
    <scope>NUCLEOTIDE SEQUENCE [LARGE SCALE GENOMIC DNA]</scope>
    <source>
        <strain evidence="3">ATCC 12950</strain>
    </source>
</reference>
<dbReference type="GeneID" id="97500707"/>
<dbReference type="Gene3D" id="3.10.180.10">
    <property type="entry name" value="2,3-Dihydroxybiphenyl 1,2-Dioxygenase, domain 1"/>
    <property type="match status" value="1"/>
</dbReference>
<dbReference type="InterPro" id="IPR029068">
    <property type="entry name" value="Glyas_Bleomycin-R_OHBP_Dase"/>
</dbReference>
<dbReference type="AlphaFoldDB" id="A0A1N7AWF1"/>
<name>A0A1N7AWF1_9ACTN</name>
<dbReference type="Pfam" id="PF00903">
    <property type="entry name" value="Glyoxalase"/>
    <property type="match status" value="1"/>
</dbReference>
<accession>A0A1N7AWF1</accession>
<evidence type="ECO:0000313" key="3">
    <source>
        <dbReference type="Proteomes" id="UP000186096"/>
    </source>
</evidence>
<dbReference type="SUPFAM" id="SSF54593">
    <property type="entry name" value="Glyoxalase/Bleomycin resistance protein/Dihydroxybiphenyl dioxygenase"/>
    <property type="match status" value="1"/>
</dbReference>
<dbReference type="PROSITE" id="PS51819">
    <property type="entry name" value="VOC"/>
    <property type="match status" value="1"/>
</dbReference>
<evidence type="ECO:0000259" key="1">
    <source>
        <dbReference type="PROSITE" id="PS51819"/>
    </source>
</evidence>
<dbReference type="CDD" id="cd08351">
    <property type="entry name" value="ChaP_like"/>
    <property type="match status" value="1"/>
</dbReference>
<keyword evidence="3" id="KW-1185">Reference proteome</keyword>
<dbReference type="InterPro" id="IPR004360">
    <property type="entry name" value="Glyas_Fos-R_dOase_dom"/>
</dbReference>
<organism evidence="2 3">
    <name type="scientific">Microbispora rosea</name>
    <dbReference type="NCBI Taxonomy" id="58117"/>
    <lineage>
        <taxon>Bacteria</taxon>
        <taxon>Bacillati</taxon>
        <taxon>Actinomycetota</taxon>
        <taxon>Actinomycetes</taxon>
        <taxon>Streptosporangiales</taxon>
        <taxon>Streptosporangiaceae</taxon>
        <taxon>Microbispora</taxon>
    </lineage>
</organism>
<dbReference type="RefSeq" id="WP_308441085.1">
    <property type="nucleotide sequence ID" value="NZ_CP192071.1"/>
</dbReference>
<feature type="domain" description="VOC" evidence="1">
    <location>
        <begin position="14"/>
        <end position="134"/>
    </location>
</feature>
<keyword evidence="2" id="KW-0223">Dioxygenase</keyword>
<proteinExistence type="predicted"/>
<dbReference type="Proteomes" id="UP000186096">
    <property type="component" value="Unassembled WGS sequence"/>
</dbReference>
<evidence type="ECO:0000313" key="2">
    <source>
        <dbReference type="EMBL" id="SIR43332.1"/>
    </source>
</evidence>